<accession>A0A645J357</accession>
<comment type="caution">
    <text evidence="1">The sequence shown here is derived from an EMBL/GenBank/DDBJ whole genome shotgun (WGS) entry which is preliminary data.</text>
</comment>
<name>A0A645J357_9ZZZZ</name>
<sequence>MGEIEQRLVQFGEVTYFGRPVIHLYIDVQVVVAVPWGLHRVCPEPLQIERQRMLVCTADHQVTAVLEVECGESRIVVHLKIVQTFVGSKTVILLAQVEFYPVELFLILLCMIGF</sequence>
<dbReference type="EMBL" id="VSSQ01129970">
    <property type="protein sequence ID" value="MPN57876.1"/>
    <property type="molecule type" value="Genomic_DNA"/>
</dbReference>
<evidence type="ECO:0000313" key="1">
    <source>
        <dbReference type="EMBL" id="MPN57876.1"/>
    </source>
</evidence>
<protein>
    <submittedName>
        <fullName evidence="1">Uncharacterized protein</fullName>
    </submittedName>
</protein>
<gene>
    <name evidence="1" type="ORF">SDC9_205572</name>
</gene>
<proteinExistence type="predicted"/>
<reference evidence="1" key="1">
    <citation type="submission" date="2019-08" db="EMBL/GenBank/DDBJ databases">
        <authorList>
            <person name="Kucharzyk K."/>
            <person name="Murdoch R.W."/>
            <person name="Higgins S."/>
            <person name="Loffler F."/>
        </authorList>
    </citation>
    <scope>NUCLEOTIDE SEQUENCE</scope>
</reference>
<dbReference type="AlphaFoldDB" id="A0A645J357"/>
<organism evidence="1">
    <name type="scientific">bioreactor metagenome</name>
    <dbReference type="NCBI Taxonomy" id="1076179"/>
    <lineage>
        <taxon>unclassified sequences</taxon>
        <taxon>metagenomes</taxon>
        <taxon>ecological metagenomes</taxon>
    </lineage>
</organism>